<evidence type="ECO:0000256" key="2">
    <source>
        <dbReference type="ARBA" id="ARBA00022842"/>
    </source>
</evidence>
<dbReference type="Proteomes" id="UP000193862">
    <property type="component" value="Unassembled WGS sequence"/>
</dbReference>
<dbReference type="OrthoDB" id="7466225at2"/>
<dbReference type="InterPro" id="IPR038136">
    <property type="entry name" value="CofD-like_dom_sf"/>
</dbReference>
<dbReference type="Pfam" id="PF01933">
    <property type="entry name" value="CofD"/>
    <property type="match status" value="1"/>
</dbReference>
<dbReference type="RefSeq" id="WP_085835477.1">
    <property type="nucleotide sequence ID" value="NZ_FWFS01000002.1"/>
</dbReference>
<accession>A0A1Y5RT66</accession>
<dbReference type="HAMAP" id="MF_01257">
    <property type="entry name" value="CofD"/>
    <property type="match status" value="1"/>
</dbReference>
<evidence type="ECO:0000256" key="1">
    <source>
        <dbReference type="ARBA" id="ARBA00022679"/>
    </source>
</evidence>
<dbReference type="Gene3D" id="1.10.8.240">
    <property type="entry name" value="CofD-like domain"/>
    <property type="match status" value="1"/>
</dbReference>
<gene>
    <name evidence="3" type="primary">cofD</name>
    <name evidence="3" type="ORF">AQS8620_00722</name>
</gene>
<proteinExistence type="inferred from homology"/>
<organism evidence="3 4">
    <name type="scientific">Aquimixticola soesokkakensis</name>
    <dbReference type="NCBI Taxonomy" id="1519096"/>
    <lineage>
        <taxon>Bacteria</taxon>
        <taxon>Pseudomonadati</taxon>
        <taxon>Pseudomonadota</taxon>
        <taxon>Alphaproteobacteria</taxon>
        <taxon>Rhodobacterales</taxon>
        <taxon>Paracoccaceae</taxon>
        <taxon>Aquimixticola</taxon>
    </lineage>
</organism>
<dbReference type="EC" id="2.7.8.28" evidence="3"/>
<dbReference type="InterPro" id="IPR010115">
    <property type="entry name" value="FbiA/CofD"/>
</dbReference>
<keyword evidence="4" id="KW-1185">Reference proteome</keyword>
<keyword evidence="2" id="KW-0460">Magnesium</keyword>
<dbReference type="NCBIfam" id="TIGR01819">
    <property type="entry name" value="F420_cofD"/>
    <property type="match status" value="1"/>
</dbReference>
<dbReference type="AlphaFoldDB" id="A0A1Y5RT66"/>
<dbReference type="SUPFAM" id="SSF142338">
    <property type="entry name" value="CofD-like"/>
    <property type="match status" value="1"/>
</dbReference>
<dbReference type="EMBL" id="FWFS01000002">
    <property type="protein sequence ID" value="SLN24606.1"/>
    <property type="molecule type" value="Genomic_DNA"/>
</dbReference>
<dbReference type="PANTHER" id="PTHR43007">
    <property type="entry name" value="2-PHOSPHO-L-LACTATE TRANSFERASE"/>
    <property type="match status" value="1"/>
</dbReference>
<dbReference type="InterPro" id="IPR002882">
    <property type="entry name" value="CofD"/>
</dbReference>
<protein>
    <submittedName>
        <fullName evidence="3">2-phospho-L-lactate transferase</fullName>
        <ecNumber evidence="3">2.7.8.28</ecNumber>
    </submittedName>
</protein>
<evidence type="ECO:0000313" key="3">
    <source>
        <dbReference type="EMBL" id="SLN24606.1"/>
    </source>
</evidence>
<reference evidence="3 4" key="1">
    <citation type="submission" date="2017-03" db="EMBL/GenBank/DDBJ databases">
        <authorList>
            <person name="Afonso C.L."/>
            <person name="Miller P.J."/>
            <person name="Scott M.A."/>
            <person name="Spackman E."/>
            <person name="Goraichik I."/>
            <person name="Dimitrov K.M."/>
            <person name="Suarez D.L."/>
            <person name="Swayne D.E."/>
        </authorList>
    </citation>
    <scope>NUCLEOTIDE SEQUENCE [LARGE SCALE GENOMIC DNA]</scope>
    <source>
        <strain evidence="3 4">CECT 8620</strain>
    </source>
</reference>
<dbReference type="PANTHER" id="PTHR43007:SF1">
    <property type="entry name" value="2-PHOSPHO-L-LACTATE TRANSFERASE"/>
    <property type="match status" value="1"/>
</dbReference>
<keyword evidence="1 3" id="KW-0808">Transferase</keyword>
<dbReference type="Gene3D" id="3.40.50.10680">
    <property type="entry name" value="CofD-like domains"/>
    <property type="match status" value="1"/>
</dbReference>
<sequence>MSRKKIVALSGGVGGAKLSAGLAALLPASDLTIIVNTGDDAEHFGLSVAPDIDTQLYTLSGRADLARGWGQKDETWNAMGMLREMGEEVWFNIGDHDLGLNLLRTMRLKRGDRLTDITADFARALGLGMALLPMSDTPVSTLIRCDARDYEFHEWFVQAQGKPTVRDLVFRGAETAPMSPEVSAALRDPDLAAILIAPSNPYLSIAPILAVQGLRAALIAARAPVIGISPVVGGQAIKGPTAAMLSGFGLPVTAAAVAALHADIFDGYILDQRDHLDQTAFQALDIHAIQADTMMVDHPAKEALARVALDFAAQLSKVSA</sequence>
<dbReference type="GO" id="GO:0043743">
    <property type="term" value="F:LPPG:FO 2-phospho-L-lactate transferase activity"/>
    <property type="evidence" value="ECO:0007669"/>
    <property type="project" value="UniProtKB-EC"/>
</dbReference>
<dbReference type="GO" id="GO:0000287">
    <property type="term" value="F:magnesium ion binding"/>
    <property type="evidence" value="ECO:0007669"/>
    <property type="project" value="InterPro"/>
</dbReference>
<name>A0A1Y5RT66_9RHOB</name>
<evidence type="ECO:0000313" key="4">
    <source>
        <dbReference type="Proteomes" id="UP000193862"/>
    </source>
</evidence>